<dbReference type="PANTHER" id="PTHR43072:SF36">
    <property type="entry name" value="RIBOSOMAL-PROTEIN-ALANINE ACETYLTRANSFERASE"/>
    <property type="match status" value="1"/>
</dbReference>
<feature type="domain" description="N-acetyltransferase" evidence="1">
    <location>
        <begin position="1"/>
        <end position="157"/>
    </location>
</feature>
<name>A0ABT9YCK8_9BACI</name>
<dbReference type="PIRSF" id="PIRSF037663">
    <property type="entry name" value="Acetyltransf_GNAT_prd"/>
    <property type="match status" value="1"/>
</dbReference>
<proteinExistence type="predicted"/>
<evidence type="ECO:0000313" key="2">
    <source>
        <dbReference type="EMBL" id="MDQ0205363.1"/>
    </source>
</evidence>
<comment type="caution">
    <text evidence="2">The sequence shown here is derived from an EMBL/GenBank/DDBJ whole genome shotgun (WGS) entry which is preliminary data.</text>
</comment>
<dbReference type="RefSeq" id="WP_306978993.1">
    <property type="nucleotide sequence ID" value="NZ_JAUSUA010000001.1"/>
</dbReference>
<keyword evidence="3" id="KW-1185">Reference proteome</keyword>
<dbReference type="SUPFAM" id="SSF55729">
    <property type="entry name" value="Acyl-CoA N-acyltransferases (Nat)"/>
    <property type="match status" value="1"/>
</dbReference>
<gene>
    <name evidence="2" type="ORF">J2S05_000137</name>
</gene>
<evidence type="ECO:0000259" key="1">
    <source>
        <dbReference type="PROSITE" id="PS51186"/>
    </source>
</evidence>
<dbReference type="CDD" id="cd04301">
    <property type="entry name" value="NAT_SF"/>
    <property type="match status" value="1"/>
</dbReference>
<dbReference type="InterPro" id="IPR016181">
    <property type="entry name" value="Acyl_CoA_acyltransferase"/>
</dbReference>
<organism evidence="2 3">
    <name type="scientific">Alkalicoccobacillus murimartini</name>
    <dbReference type="NCBI Taxonomy" id="171685"/>
    <lineage>
        <taxon>Bacteria</taxon>
        <taxon>Bacillati</taxon>
        <taxon>Bacillota</taxon>
        <taxon>Bacilli</taxon>
        <taxon>Bacillales</taxon>
        <taxon>Bacillaceae</taxon>
        <taxon>Alkalicoccobacillus</taxon>
    </lineage>
</organism>
<dbReference type="EMBL" id="JAUSUA010000001">
    <property type="protein sequence ID" value="MDQ0205363.1"/>
    <property type="molecule type" value="Genomic_DNA"/>
</dbReference>
<sequence>MLIRNVRSHDQKQILSAVNEWWGGRDMAHMLPSLFFHHFTETSFIVEENEKMIGFLIGFLSQTNATEAYIHFVGVHPNFRKKQIGSTLYRTFFDYVHEEGRKTIRCITSLENKLSITYHQHMGFEIEPGNKVVDGIEVVANYDGPGKDRVRFVKNLSL</sequence>
<dbReference type="Proteomes" id="UP001225034">
    <property type="component" value="Unassembled WGS sequence"/>
</dbReference>
<evidence type="ECO:0000313" key="3">
    <source>
        <dbReference type="Proteomes" id="UP001225034"/>
    </source>
</evidence>
<dbReference type="Gene3D" id="3.40.630.30">
    <property type="match status" value="1"/>
</dbReference>
<reference evidence="2 3" key="1">
    <citation type="submission" date="2023-07" db="EMBL/GenBank/DDBJ databases">
        <title>Genomic Encyclopedia of Type Strains, Phase IV (KMG-IV): sequencing the most valuable type-strain genomes for metagenomic binning, comparative biology and taxonomic classification.</title>
        <authorList>
            <person name="Goeker M."/>
        </authorList>
    </citation>
    <scope>NUCLEOTIDE SEQUENCE [LARGE SCALE GENOMIC DNA]</scope>
    <source>
        <strain evidence="2 3">DSM 19154</strain>
    </source>
</reference>
<dbReference type="Pfam" id="PF00583">
    <property type="entry name" value="Acetyltransf_1"/>
    <property type="match status" value="1"/>
</dbReference>
<dbReference type="InterPro" id="IPR017255">
    <property type="entry name" value="AcTrfase_GNAT_prd"/>
</dbReference>
<dbReference type="PANTHER" id="PTHR43072">
    <property type="entry name" value="N-ACETYLTRANSFERASE"/>
    <property type="match status" value="1"/>
</dbReference>
<protein>
    <submittedName>
        <fullName evidence="2">Ribosomal protein S18 acetylase RimI-like enzyme</fullName>
    </submittedName>
</protein>
<accession>A0ABT9YCK8</accession>
<dbReference type="PROSITE" id="PS51186">
    <property type="entry name" value="GNAT"/>
    <property type="match status" value="1"/>
</dbReference>
<dbReference type="InterPro" id="IPR000182">
    <property type="entry name" value="GNAT_dom"/>
</dbReference>